<dbReference type="Proteomes" id="UP000615003">
    <property type="component" value="Unassembled WGS sequence"/>
</dbReference>
<dbReference type="EMBL" id="AQGW01000025">
    <property type="protein sequence ID" value="MBE0384626.1"/>
    <property type="molecule type" value="Genomic_DNA"/>
</dbReference>
<keyword evidence="5" id="KW-1185">Reference proteome</keyword>
<feature type="transmembrane region" description="Helical" evidence="1">
    <location>
        <begin position="12"/>
        <end position="34"/>
    </location>
</feature>
<evidence type="ECO:0000313" key="5">
    <source>
        <dbReference type="Proteomes" id="UP000615003"/>
    </source>
</evidence>
<dbReference type="GeneID" id="93665712"/>
<feature type="transmembrane region" description="Helical" evidence="1">
    <location>
        <begin position="46"/>
        <end position="71"/>
    </location>
</feature>
<dbReference type="Proteomes" id="UP000238288">
    <property type="component" value="Chromosome PCAR9b"/>
</dbReference>
<reference evidence="3 4" key="2">
    <citation type="submission" date="2017-11" db="EMBL/GenBank/DDBJ databases">
        <authorList>
            <person name="Han C.G."/>
        </authorList>
    </citation>
    <scope>NUCLEOTIDE SEQUENCE [LARGE SCALE GENOMIC DNA]</scope>
    <source>
        <strain evidence="4">ATCC 43555</strain>
        <strain evidence="3">ATCC43555</strain>
    </source>
</reference>
<evidence type="ECO:0000313" key="3">
    <source>
        <dbReference type="EMBL" id="SOU43007.1"/>
    </source>
</evidence>
<protein>
    <submittedName>
        <fullName evidence="3">Uncharacterized protein</fullName>
    </submittedName>
</protein>
<feature type="transmembrane region" description="Helical" evidence="1">
    <location>
        <begin position="78"/>
        <end position="98"/>
    </location>
</feature>
<accession>A0A2K4XFC1</accession>
<reference evidence="2 5" key="1">
    <citation type="submission" date="2015-06" db="EMBL/GenBank/DDBJ databases">
        <title>Genome sequence of Pseudoalteromonas carrageenovora.</title>
        <authorList>
            <person name="Xie B.-B."/>
            <person name="Rong J.-C."/>
            <person name="Qin Q.-L."/>
            <person name="Zhang Y.-Z."/>
        </authorList>
    </citation>
    <scope>NUCLEOTIDE SEQUENCE [LARGE SCALE GENOMIC DNA]</scope>
    <source>
        <strain evidence="2 5">IAM 12662</strain>
    </source>
</reference>
<organism evidence="3 4">
    <name type="scientific">Pseudoalteromonas carrageenovora IAM 12662</name>
    <dbReference type="NCBI Taxonomy" id="1314868"/>
    <lineage>
        <taxon>Bacteria</taxon>
        <taxon>Pseudomonadati</taxon>
        <taxon>Pseudomonadota</taxon>
        <taxon>Gammaproteobacteria</taxon>
        <taxon>Alteromonadales</taxon>
        <taxon>Pseudoalteromonadaceae</taxon>
        <taxon>Pseudoalteromonas</taxon>
    </lineage>
</organism>
<feature type="transmembrane region" description="Helical" evidence="1">
    <location>
        <begin position="104"/>
        <end position="122"/>
    </location>
</feature>
<dbReference type="RefSeq" id="WP_131692515.1">
    <property type="nucleotide sequence ID" value="NZ_AQGW01000025.1"/>
</dbReference>
<name>A0A2K4XFC1_PSEVC</name>
<dbReference type="AlphaFoldDB" id="A0A2K4XFC1"/>
<gene>
    <name evidence="3" type="ORF">PCAR9_B0539</name>
    <name evidence="2" type="ORF">PCARR_b0637</name>
</gene>
<sequence length="137" mass="15551">MKYSIKRLASGIIQINLTVGLVLYFVTLYLMQYSTLPIVELDDLNLYIYLASTTTLFSIIIALFSALPLIVLMLKYKYFSLFSSSLAFGIPAFVIFLIEPVTFHQIAMYINLAIGLAFYYFVSRGYGASNKPLNRDK</sequence>
<evidence type="ECO:0000313" key="2">
    <source>
        <dbReference type="EMBL" id="MBE0384626.1"/>
    </source>
</evidence>
<keyword evidence="1" id="KW-0812">Transmembrane</keyword>
<dbReference type="EMBL" id="LT965929">
    <property type="protein sequence ID" value="SOU43007.1"/>
    <property type="molecule type" value="Genomic_DNA"/>
</dbReference>
<proteinExistence type="predicted"/>
<evidence type="ECO:0000313" key="4">
    <source>
        <dbReference type="Proteomes" id="UP000238288"/>
    </source>
</evidence>
<keyword evidence="1" id="KW-1133">Transmembrane helix</keyword>
<keyword evidence="1" id="KW-0472">Membrane</keyword>
<evidence type="ECO:0000256" key="1">
    <source>
        <dbReference type="SAM" id="Phobius"/>
    </source>
</evidence>